<keyword evidence="3" id="KW-1185">Reference proteome</keyword>
<dbReference type="InterPro" id="IPR011067">
    <property type="entry name" value="Plasmid_toxin/cell-grow_inhib"/>
</dbReference>
<keyword evidence="1" id="KW-0540">Nuclease</keyword>
<organism evidence="2 3">
    <name type="scientific">Paraburkholderia solisilvae</name>
    <dbReference type="NCBI Taxonomy" id="624376"/>
    <lineage>
        <taxon>Bacteria</taxon>
        <taxon>Pseudomonadati</taxon>
        <taxon>Pseudomonadota</taxon>
        <taxon>Betaproteobacteria</taxon>
        <taxon>Burkholderiales</taxon>
        <taxon>Burkholderiaceae</taxon>
        <taxon>Paraburkholderia</taxon>
    </lineage>
</organism>
<accession>A0A6J5ERK3</accession>
<dbReference type="InterPro" id="IPR003477">
    <property type="entry name" value="PemK-like"/>
</dbReference>
<evidence type="ECO:0000256" key="1">
    <source>
        <dbReference type="PIRNR" id="PIRNR033490"/>
    </source>
</evidence>
<keyword evidence="1" id="KW-0255">Endonuclease</keyword>
<dbReference type="PIRSF" id="PIRSF033490">
    <property type="entry name" value="MazF"/>
    <property type="match status" value="1"/>
</dbReference>
<dbReference type="GO" id="GO:0004521">
    <property type="term" value="F:RNA endonuclease activity"/>
    <property type="evidence" value="ECO:0007669"/>
    <property type="project" value="TreeGrafter"/>
</dbReference>
<dbReference type="PANTHER" id="PTHR33988">
    <property type="entry name" value="ENDORIBONUCLEASE MAZF-RELATED"/>
    <property type="match status" value="1"/>
</dbReference>
<comment type="function">
    <text evidence="1">Toxic component of a type II toxin-antitoxin (TA) system.</text>
</comment>
<dbReference type="EMBL" id="CADIKF010000061">
    <property type="protein sequence ID" value="CAB3769160.1"/>
    <property type="molecule type" value="Genomic_DNA"/>
</dbReference>
<name>A0A6J5ERK3_9BURK</name>
<dbReference type="EC" id="3.1.-.-" evidence="1"/>
<sequence length="106" mass="11879">MVERGEVWLVALDPTVGSEIQKTRPCVVVSPPEMNEYLNTVIVAPMTTGSRPAPFRVGLTFARKRGLILLDQIRTVDKERLIKRTGAISDQALMSALDRLREIFID</sequence>
<evidence type="ECO:0000313" key="2">
    <source>
        <dbReference type="EMBL" id="CAB3769160.1"/>
    </source>
</evidence>
<dbReference type="Proteomes" id="UP000494329">
    <property type="component" value="Unassembled WGS sequence"/>
</dbReference>
<dbReference type="GO" id="GO:0016075">
    <property type="term" value="P:rRNA catabolic process"/>
    <property type="evidence" value="ECO:0007669"/>
    <property type="project" value="TreeGrafter"/>
</dbReference>
<dbReference type="GO" id="GO:0016787">
    <property type="term" value="F:hydrolase activity"/>
    <property type="evidence" value="ECO:0007669"/>
    <property type="project" value="UniProtKB-KW"/>
</dbReference>
<dbReference type="RefSeq" id="WP_175114623.1">
    <property type="nucleotide sequence ID" value="NZ_CADIKF010000061.1"/>
</dbReference>
<protein>
    <recommendedName>
        <fullName evidence="1">mRNA interferase</fullName>
        <ecNumber evidence="1">3.1.-.-</ecNumber>
    </recommendedName>
</protein>
<reference evidence="2 3" key="1">
    <citation type="submission" date="2020-04" db="EMBL/GenBank/DDBJ databases">
        <authorList>
            <person name="De Canck E."/>
        </authorList>
    </citation>
    <scope>NUCLEOTIDE SEQUENCE [LARGE SCALE GENOMIC DNA]</scope>
    <source>
        <strain evidence="2 3">LMG 29739</strain>
    </source>
</reference>
<dbReference type="GO" id="GO:0003677">
    <property type="term" value="F:DNA binding"/>
    <property type="evidence" value="ECO:0007669"/>
    <property type="project" value="InterPro"/>
</dbReference>
<dbReference type="Gene3D" id="2.30.30.110">
    <property type="match status" value="1"/>
</dbReference>
<dbReference type="SUPFAM" id="SSF50118">
    <property type="entry name" value="Cell growth inhibitor/plasmid maintenance toxic component"/>
    <property type="match status" value="1"/>
</dbReference>
<dbReference type="GO" id="GO:0006402">
    <property type="term" value="P:mRNA catabolic process"/>
    <property type="evidence" value="ECO:0007669"/>
    <property type="project" value="TreeGrafter"/>
</dbReference>
<keyword evidence="1 2" id="KW-0378">Hydrolase</keyword>
<dbReference type="PANTHER" id="PTHR33988:SF2">
    <property type="entry name" value="ENDORIBONUCLEASE MAZF"/>
    <property type="match status" value="1"/>
</dbReference>
<proteinExistence type="inferred from homology"/>
<dbReference type="Pfam" id="PF02452">
    <property type="entry name" value="PemK_toxin"/>
    <property type="match status" value="1"/>
</dbReference>
<comment type="similarity">
    <text evidence="1">Belongs to the PemK/MazF family.</text>
</comment>
<evidence type="ECO:0000313" key="3">
    <source>
        <dbReference type="Proteomes" id="UP000494329"/>
    </source>
</evidence>
<dbReference type="AlphaFoldDB" id="A0A6J5ERK3"/>
<gene>
    <name evidence="2" type="primary">pemK</name>
    <name evidence="2" type="ORF">LMG29739_05487</name>
</gene>